<evidence type="ECO:0000256" key="1">
    <source>
        <dbReference type="SAM" id="MobiDB-lite"/>
    </source>
</evidence>
<organism evidence="3 4">
    <name type="scientific">Paraconexibacter algicola</name>
    <dbReference type="NCBI Taxonomy" id="2133960"/>
    <lineage>
        <taxon>Bacteria</taxon>
        <taxon>Bacillati</taxon>
        <taxon>Actinomycetota</taxon>
        <taxon>Thermoleophilia</taxon>
        <taxon>Solirubrobacterales</taxon>
        <taxon>Paraconexibacteraceae</taxon>
        <taxon>Paraconexibacter</taxon>
    </lineage>
</organism>
<keyword evidence="4" id="KW-1185">Reference proteome</keyword>
<evidence type="ECO:0000259" key="2">
    <source>
        <dbReference type="Pfam" id="PF07238"/>
    </source>
</evidence>
<dbReference type="SUPFAM" id="SSF141371">
    <property type="entry name" value="PilZ domain-like"/>
    <property type="match status" value="1"/>
</dbReference>
<dbReference type="Pfam" id="PF07238">
    <property type="entry name" value="PilZ"/>
    <property type="match status" value="1"/>
</dbReference>
<dbReference type="Gene3D" id="2.40.10.220">
    <property type="entry name" value="predicted glycosyltransferase like domains"/>
    <property type="match status" value="1"/>
</dbReference>
<gene>
    <name evidence="3" type="ORF">C7Y72_00025</name>
</gene>
<dbReference type="EMBL" id="PYYB01000001">
    <property type="protein sequence ID" value="PTL58149.1"/>
    <property type="molecule type" value="Genomic_DNA"/>
</dbReference>
<protein>
    <recommendedName>
        <fullName evidence="2">PilZ domain-containing protein</fullName>
    </recommendedName>
</protein>
<comment type="caution">
    <text evidence="3">The sequence shown here is derived from an EMBL/GenBank/DDBJ whole genome shotgun (WGS) entry which is preliminary data.</text>
</comment>
<evidence type="ECO:0000313" key="4">
    <source>
        <dbReference type="Proteomes" id="UP000240739"/>
    </source>
</evidence>
<name>A0A2T4UG39_9ACTN</name>
<evidence type="ECO:0000313" key="3">
    <source>
        <dbReference type="EMBL" id="PTL58149.1"/>
    </source>
</evidence>
<feature type="domain" description="PilZ" evidence="2">
    <location>
        <begin position="155"/>
        <end position="250"/>
    </location>
</feature>
<dbReference type="AlphaFoldDB" id="A0A2T4UG39"/>
<dbReference type="InterPro" id="IPR009875">
    <property type="entry name" value="PilZ_domain"/>
</dbReference>
<dbReference type="Proteomes" id="UP000240739">
    <property type="component" value="Unassembled WGS sequence"/>
</dbReference>
<proteinExistence type="predicted"/>
<dbReference type="GO" id="GO:0035438">
    <property type="term" value="F:cyclic-di-GMP binding"/>
    <property type="evidence" value="ECO:0007669"/>
    <property type="project" value="InterPro"/>
</dbReference>
<sequence>MGVDRVEHAPVDRLGGGGRPALRRGDVQRLAAQQPGVVPREAVDRVALRHHQGYGAQAARTTADHGDVHRFLEPGVVADVVLDGGWRRHVHVSHAGDPVLVRSIEGGTLLPGTLRFCPAALEWRVGSRAARLDGVLTAHGDGFALTPVGAAHTIQRRRFVRVAAELPAALVAEDRRVLARTRNVSIGGMLLAGVPDLRLDERLRFALELGEDATVAGTGRVVRGAPDGTRGVQFEDLDGRSERALARFVTERQRSLAAAL</sequence>
<feature type="region of interest" description="Disordered" evidence="1">
    <location>
        <begin position="1"/>
        <end position="22"/>
    </location>
</feature>
<reference evidence="3 4" key="1">
    <citation type="submission" date="2018-03" db="EMBL/GenBank/DDBJ databases">
        <title>Aquarubrobacter algicola gen. nov., sp. nov., a novel actinobacterium isolated from shallow eutrophic lake during the end of cyanobacterial harmful algal blooms.</title>
        <authorList>
            <person name="Chun S.J."/>
        </authorList>
    </citation>
    <scope>NUCLEOTIDE SEQUENCE [LARGE SCALE GENOMIC DNA]</scope>
    <source>
        <strain evidence="3 4">Seoho-28</strain>
    </source>
</reference>
<feature type="compositionally biased region" description="Basic and acidic residues" evidence="1">
    <location>
        <begin position="1"/>
        <end position="11"/>
    </location>
</feature>
<accession>A0A2T4UG39</accession>